<keyword evidence="2" id="KW-1185">Reference proteome</keyword>
<protein>
    <submittedName>
        <fullName evidence="1">Uncharacterized protein</fullName>
    </submittedName>
</protein>
<evidence type="ECO:0000313" key="1">
    <source>
        <dbReference type="EMBL" id="KOC63160.1"/>
    </source>
</evidence>
<dbReference type="Proteomes" id="UP000053825">
    <property type="component" value="Unassembled WGS sequence"/>
</dbReference>
<dbReference type="EMBL" id="KQ414705">
    <property type="protein sequence ID" value="KOC63160.1"/>
    <property type="molecule type" value="Genomic_DNA"/>
</dbReference>
<evidence type="ECO:0000313" key="2">
    <source>
        <dbReference type="Proteomes" id="UP000053825"/>
    </source>
</evidence>
<organism evidence="1 2">
    <name type="scientific">Habropoda laboriosa</name>
    <dbReference type="NCBI Taxonomy" id="597456"/>
    <lineage>
        <taxon>Eukaryota</taxon>
        <taxon>Metazoa</taxon>
        <taxon>Ecdysozoa</taxon>
        <taxon>Arthropoda</taxon>
        <taxon>Hexapoda</taxon>
        <taxon>Insecta</taxon>
        <taxon>Pterygota</taxon>
        <taxon>Neoptera</taxon>
        <taxon>Endopterygota</taxon>
        <taxon>Hymenoptera</taxon>
        <taxon>Apocrita</taxon>
        <taxon>Aculeata</taxon>
        <taxon>Apoidea</taxon>
        <taxon>Anthophila</taxon>
        <taxon>Apidae</taxon>
        <taxon>Habropoda</taxon>
    </lineage>
</organism>
<dbReference type="AlphaFoldDB" id="A0A0L7QX39"/>
<accession>A0A0L7QX39</accession>
<reference evidence="1 2" key="1">
    <citation type="submission" date="2015-07" db="EMBL/GenBank/DDBJ databases">
        <title>The genome of Habropoda laboriosa.</title>
        <authorList>
            <person name="Pan H."/>
            <person name="Kapheim K."/>
        </authorList>
    </citation>
    <scope>NUCLEOTIDE SEQUENCE [LARGE SCALE GENOMIC DNA]</scope>
    <source>
        <strain evidence="1">0110345459</strain>
    </source>
</reference>
<sequence length="101" mass="11815">MDRLYRYPHQRIEEVRCKGVIQEKASRSIGPSNRYIRDNSRYLFPPTIPATTNPSLVPPLLRKRRIFLREIQRTIGCAEGMLCERLRLMDDCCFEIISGGM</sequence>
<proteinExistence type="predicted"/>
<gene>
    <name evidence="1" type="ORF">WH47_02669</name>
</gene>
<name>A0A0L7QX39_9HYME</name>